<dbReference type="OrthoDB" id="8943569at2759"/>
<comment type="similarity">
    <text evidence="1">Belongs to the IL-6 superfamily.</text>
</comment>
<keyword evidence="3" id="KW-0011">Acute phase</keyword>
<dbReference type="InterPro" id="IPR003574">
    <property type="entry name" value="IL-6-like"/>
</dbReference>
<dbReference type="GO" id="GO:0006953">
    <property type="term" value="P:acute-phase response"/>
    <property type="evidence" value="ECO:0007669"/>
    <property type="project" value="UniProtKB-KW"/>
</dbReference>
<organism evidence="6 7">
    <name type="scientific">Gadus morhua</name>
    <name type="common">Atlantic cod</name>
    <dbReference type="NCBI Taxonomy" id="8049"/>
    <lineage>
        <taxon>Eukaryota</taxon>
        <taxon>Metazoa</taxon>
        <taxon>Chordata</taxon>
        <taxon>Craniata</taxon>
        <taxon>Vertebrata</taxon>
        <taxon>Euteleostomi</taxon>
        <taxon>Actinopterygii</taxon>
        <taxon>Neopterygii</taxon>
        <taxon>Teleostei</taxon>
        <taxon>Neoteleostei</taxon>
        <taxon>Acanthomorphata</taxon>
        <taxon>Zeiogadaria</taxon>
        <taxon>Gadariae</taxon>
        <taxon>Gadiformes</taxon>
        <taxon>Gadoidei</taxon>
        <taxon>Gadidae</taxon>
        <taxon>Gadus</taxon>
    </lineage>
</organism>
<dbReference type="GO" id="GO:0006955">
    <property type="term" value="P:immune response"/>
    <property type="evidence" value="ECO:0007669"/>
    <property type="project" value="InterPro"/>
</dbReference>
<protein>
    <recommendedName>
        <fullName evidence="2">Interleukin-6</fullName>
    </recommendedName>
</protein>
<dbReference type="SMART" id="SM00126">
    <property type="entry name" value="IL6"/>
    <property type="match status" value="1"/>
</dbReference>
<feature type="signal peptide" evidence="5">
    <location>
        <begin position="1"/>
        <end position="24"/>
    </location>
</feature>
<name>A0A8C5CGY2_GADMO</name>
<keyword evidence="7" id="KW-1185">Reference proteome</keyword>
<evidence type="ECO:0000313" key="6">
    <source>
        <dbReference type="Ensembl" id="ENSGMOP00000060651.1"/>
    </source>
</evidence>
<dbReference type="InterPro" id="IPR009079">
    <property type="entry name" value="4_helix_cytokine-like_core"/>
</dbReference>
<dbReference type="GO" id="GO:0005125">
    <property type="term" value="F:cytokine activity"/>
    <property type="evidence" value="ECO:0007669"/>
    <property type="project" value="InterPro"/>
</dbReference>
<reference evidence="6" key="1">
    <citation type="submission" date="2025-08" db="UniProtKB">
        <authorList>
            <consortium name="Ensembl"/>
        </authorList>
    </citation>
    <scope>IDENTIFICATION</scope>
</reference>
<dbReference type="OMA" id="DFLVEWK"/>
<sequence length="210" mass="23851">MTSLSNFPLLSAITLGTFAWFTSAAPLAQLDRPSGEPPGQVLEAEGLLCDSPVWGVFIASTTRHKEQFEDEFSIEANYDFLERTEIPSPPAGCPVTMNKEACLLRLVQGLQKYKVLLTHVKKEYPDNALLPHIKYNSDLLIHLIEEKMRHPERLTVLSDTEAQSILQGLENTNTFQRKVTAHSILRKLHLFLIDSSRDLCRKEKFNHQRP</sequence>
<dbReference type="PANTHER" id="PTHR48494:SF1">
    <property type="entry name" value="INTERLEUKIN-6"/>
    <property type="match status" value="1"/>
</dbReference>
<reference evidence="6" key="2">
    <citation type="submission" date="2025-09" db="UniProtKB">
        <authorList>
            <consortium name="Ensembl"/>
        </authorList>
    </citation>
    <scope>IDENTIFICATION</scope>
</reference>
<evidence type="ECO:0000256" key="2">
    <source>
        <dbReference type="ARBA" id="ARBA00019464"/>
    </source>
</evidence>
<keyword evidence="5" id="KW-0732">Signal</keyword>
<dbReference type="AlphaFoldDB" id="A0A8C5CGY2"/>
<dbReference type="InterPro" id="IPR030474">
    <property type="entry name" value="IL-6/GCSF/MGF"/>
</dbReference>
<dbReference type="RefSeq" id="XP_030203486.1">
    <property type="nucleotide sequence ID" value="XM_030347626.1"/>
</dbReference>
<dbReference type="GO" id="GO:0030154">
    <property type="term" value="P:cell differentiation"/>
    <property type="evidence" value="ECO:0007669"/>
    <property type="project" value="InterPro"/>
</dbReference>
<dbReference type="GO" id="GO:0005138">
    <property type="term" value="F:interleukin-6 receptor binding"/>
    <property type="evidence" value="ECO:0007669"/>
    <property type="project" value="InterPro"/>
</dbReference>
<dbReference type="PANTHER" id="PTHR48494">
    <property type="entry name" value="INTERLEUKIN-6"/>
    <property type="match status" value="1"/>
</dbReference>
<dbReference type="Pfam" id="PF00489">
    <property type="entry name" value="IL6"/>
    <property type="match status" value="1"/>
</dbReference>
<feature type="chain" id="PRO_5045902152" description="Interleukin-6" evidence="5">
    <location>
        <begin position="25"/>
        <end position="210"/>
    </location>
</feature>
<dbReference type="Ensembl" id="ENSGMOT00000034749.1">
    <property type="protein sequence ID" value="ENSGMOP00000060651.1"/>
    <property type="gene ID" value="ENSGMOG00000032131.1"/>
</dbReference>
<accession>A0A8C5CGY2</accession>
<comment type="function">
    <text evidence="4">Cytokine with a wide variety of biological functions in immunity, tissue regeneration, and metabolism. Binds to IL6R, then the complex associates to the signaling subunit IL6ST/gp130 to trigger the intracellular IL6-signaling pathway. The interaction with the membrane-bound IL6R and IL6ST stimulates 'classic signaling', whereas the binding of IL6 and soluble IL6R to IL6ST stimulates 'trans-signaling'. Alternatively, 'cluster signaling' occurs when membrane-bound IL6:IL6R complexes on transmitter cells activate IL6ST receptors on neighboring receiver cells.</text>
</comment>
<dbReference type="Proteomes" id="UP000694546">
    <property type="component" value="Chromosome 22"/>
</dbReference>
<dbReference type="GO" id="GO:0005615">
    <property type="term" value="C:extracellular space"/>
    <property type="evidence" value="ECO:0007669"/>
    <property type="project" value="InterPro"/>
</dbReference>
<dbReference type="SUPFAM" id="SSF47266">
    <property type="entry name" value="4-helical cytokines"/>
    <property type="match status" value="1"/>
</dbReference>
<dbReference type="Gene3D" id="1.20.1250.10">
    <property type="match status" value="1"/>
</dbReference>
<gene>
    <name evidence="6" type="primary">LOC115535986</name>
</gene>
<evidence type="ECO:0000256" key="5">
    <source>
        <dbReference type="SAM" id="SignalP"/>
    </source>
</evidence>
<proteinExistence type="inferred from homology"/>
<evidence type="ECO:0000313" key="7">
    <source>
        <dbReference type="Proteomes" id="UP000694546"/>
    </source>
</evidence>
<evidence type="ECO:0000256" key="1">
    <source>
        <dbReference type="ARBA" id="ARBA00007432"/>
    </source>
</evidence>
<evidence type="ECO:0000256" key="4">
    <source>
        <dbReference type="ARBA" id="ARBA00023441"/>
    </source>
</evidence>
<dbReference type="GeneTree" id="ENSGT01030000235040"/>
<dbReference type="GeneID" id="115535986"/>
<evidence type="ECO:0000256" key="3">
    <source>
        <dbReference type="ARBA" id="ARBA00022486"/>
    </source>
</evidence>